<dbReference type="EMBL" id="BPLR01000127">
    <property type="protein sequence ID" value="GIY92322.1"/>
    <property type="molecule type" value="Genomic_DNA"/>
</dbReference>
<sequence length="79" mass="8877">MHRYPKTLEILKYPGPRTEGNSSIRDLVIDEMSESSLLVTWEREGLMGGAGLLPMNDTGRHKGLQRSGEENSELDSFIE</sequence>
<comment type="caution">
    <text evidence="2">The sequence shown here is derived from an EMBL/GenBank/DDBJ whole genome shotgun (WGS) entry which is preliminary data.</text>
</comment>
<organism evidence="2 3">
    <name type="scientific">Caerostris extrusa</name>
    <name type="common">Bark spider</name>
    <name type="synonym">Caerostris bankana</name>
    <dbReference type="NCBI Taxonomy" id="172846"/>
    <lineage>
        <taxon>Eukaryota</taxon>
        <taxon>Metazoa</taxon>
        <taxon>Ecdysozoa</taxon>
        <taxon>Arthropoda</taxon>
        <taxon>Chelicerata</taxon>
        <taxon>Arachnida</taxon>
        <taxon>Araneae</taxon>
        <taxon>Araneomorphae</taxon>
        <taxon>Entelegynae</taxon>
        <taxon>Araneoidea</taxon>
        <taxon>Araneidae</taxon>
        <taxon>Caerostris</taxon>
    </lineage>
</organism>
<evidence type="ECO:0000256" key="1">
    <source>
        <dbReference type="SAM" id="MobiDB-lite"/>
    </source>
</evidence>
<accession>A0AAV4XAX9</accession>
<proteinExistence type="predicted"/>
<feature type="compositionally biased region" description="Acidic residues" evidence="1">
    <location>
        <begin position="70"/>
        <end position="79"/>
    </location>
</feature>
<gene>
    <name evidence="2" type="ORF">CEXT_229391</name>
</gene>
<feature type="region of interest" description="Disordered" evidence="1">
    <location>
        <begin position="50"/>
        <end position="79"/>
    </location>
</feature>
<protein>
    <submittedName>
        <fullName evidence="2">Uncharacterized protein</fullName>
    </submittedName>
</protein>
<reference evidence="2 3" key="1">
    <citation type="submission" date="2021-06" db="EMBL/GenBank/DDBJ databases">
        <title>Caerostris extrusa draft genome.</title>
        <authorList>
            <person name="Kono N."/>
            <person name="Arakawa K."/>
        </authorList>
    </citation>
    <scope>NUCLEOTIDE SEQUENCE [LARGE SCALE GENOMIC DNA]</scope>
</reference>
<dbReference type="Proteomes" id="UP001054945">
    <property type="component" value="Unassembled WGS sequence"/>
</dbReference>
<keyword evidence="3" id="KW-1185">Reference proteome</keyword>
<name>A0AAV4XAX9_CAEEX</name>
<evidence type="ECO:0000313" key="2">
    <source>
        <dbReference type="EMBL" id="GIY92322.1"/>
    </source>
</evidence>
<dbReference type="AlphaFoldDB" id="A0AAV4XAX9"/>
<evidence type="ECO:0000313" key="3">
    <source>
        <dbReference type="Proteomes" id="UP001054945"/>
    </source>
</evidence>